<proteinExistence type="predicted"/>
<reference evidence="13 14" key="2">
    <citation type="journal article" date="2015" name="PLoS ONE">
        <title>Whole-Genome Optical Mapping and Finished Genome Sequence of Sphingobacterium deserti sp. nov., a New Species Isolated from the Western Desert of China.</title>
        <authorList>
            <person name="Teng C."/>
            <person name="Zhou Z."/>
            <person name="Molnar I."/>
            <person name="Li X."/>
            <person name="Tang R."/>
            <person name="Chen M."/>
            <person name="Wang L."/>
            <person name="Su S."/>
            <person name="Zhang W."/>
            <person name="Lin M."/>
        </authorList>
    </citation>
    <scope>NUCLEOTIDE SEQUENCE [LARGE SCALE GENOMIC DNA]</scope>
    <source>
        <strain evidence="14">ACCC05744</strain>
    </source>
</reference>
<reference evidence="14" key="1">
    <citation type="submission" date="2014-04" db="EMBL/GenBank/DDBJ databases">
        <title>Whole-Genome optical mapping and complete genome sequence of Sphingobacterium deserti sp. nov., a new spaces isolated from desert in the west of China.</title>
        <authorList>
            <person name="Teng C."/>
            <person name="Zhou Z."/>
            <person name="Li X."/>
            <person name="Chen M."/>
            <person name="Lin M."/>
            <person name="Wang L."/>
            <person name="Su S."/>
            <person name="Zhang C."/>
            <person name="Zhang W."/>
        </authorList>
    </citation>
    <scope>NUCLEOTIDE SEQUENCE [LARGE SCALE GENOMIC DNA]</scope>
    <source>
        <strain evidence="14">ACCC05744</strain>
    </source>
</reference>
<dbReference type="PROSITE" id="PS50109">
    <property type="entry name" value="HIS_KIN"/>
    <property type="match status" value="1"/>
</dbReference>
<dbReference type="PANTHER" id="PTHR24421:SF10">
    <property type="entry name" value="NITRATE_NITRITE SENSOR PROTEIN NARQ"/>
    <property type="match status" value="1"/>
</dbReference>
<evidence type="ECO:0000256" key="4">
    <source>
        <dbReference type="ARBA" id="ARBA00022679"/>
    </source>
</evidence>
<dbReference type="GO" id="GO:0016020">
    <property type="term" value="C:membrane"/>
    <property type="evidence" value="ECO:0007669"/>
    <property type="project" value="InterPro"/>
</dbReference>
<evidence type="ECO:0000256" key="8">
    <source>
        <dbReference type="ARBA" id="ARBA00023012"/>
    </source>
</evidence>
<dbReference type="PANTHER" id="PTHR24421">
    <property type="entry name" value="NITRATE/NITRITE SENSOR PROTEIN NARX-RELATED"/>
    <property type="match status" value="1"/>
</dbReference>
<dbReference type="STRING" id="1229276.DI53_0031"/>
<dbReference type="InterPro" id="IPR050482">
    <property type="entry name" value="Sensor_HK_TwoCompSys"/>
</dbReference>
<keyword evidence="9" id="KW-0175">Coiled coil</keyword>
<comment type="caution">
    <text evidence="13">The sequence shown here is derived from an EMBL/GenBank/DDBJ whole genome shotgun (WGS) entry which is preliminary data.</text>
</comment>
<keyword evidence="7" id="KW-0067">ATP-binding</keyword>
<evidence type="ECO:0000256" key="2">
    <source>
        <dbReference type="ARBA" id="ARBA00012438"/>
    </source>
</evidence>
<comment type="catalytic activity">
    <reaction evidence="1">
        <text>ATP + protein L-histidine = ADP + protein N-phospho-L-histidine.</text>
        <dbReference type="EC" id="2.7.13.3"/>
    </reaction>
</comment>
<dbReference type="eggNOG" id="COG0457">
    <property type="taxonomic scope" value="Bacteria"/>
</dbReference>
<dbReference type="eggNOG" id="COG4585">
    <property type="taxonomic scope" value="Bacteria"/>
</dbReference>
<dbReference type="GO" id="GO:0000155">
    <property type="term" value="F:phosphorelay sensor kinase activity"/>
    <property type="evidence" value="ECO:0007669"/>
    <property type="project" value="InterPro"/>
</dbReference>
<dbReference type="EC" id="2.7.13.3" evidence="2"/>
<dbReference type="PATRIC" id="fig|1229276.3.peg.32"/>
<feature type="chain" id="PRO_5002138707" description="histidine kinase" evidence="11">
    <location>
        <begin position="23"/>
        <end position="675"/>
    </location>
</feature>
<dbReference type="SUPFAM" id="SSF48452">
    <property type="entry name" value="TPR-like"/>
    <property type="match status" value="2"/>
</dbReference>
<dbReference type="SUPFAM" id="SSF55874">
    <property type="entry name" value="ATPase domain of HSP90 chaperone/DNA topoisomerase II/histidine kinase"/>
    <property type="match status" value="1"/>
</dbReference>
<dbReference type="InterPro" id="IPR036890">
    <property type="entry name" value="HATPase_C_sf"/>
</dbReference>
<dbReference type="GO" id="GO:0046983">
    <property type="term" value="F:protein dimerization activity"/>
    <property type="evidence" value="ECO:0007669"/>
    <property type="project" value="InterPro"/>
</dbReference>
<feature type="domain" description="Histidine kinase" evidence="12">
    <location>
        <begin position="477"/>
        <end position="675"/>
    </location>
</feature>
<evidence type="ECO:0000259" key="12">
    <source>
        <dbReference type="PROSITE" id="PS50109"/>
    </source>
</evidence>
<dbReference type="SMART" id="SM00387">
    <property type="entry name" value="HATPase_c"/>
    <property type="match status" value="1"/>
</dbReference>
<keyword evidence="6 13" id="KW-0418">Kinase</keyword>
<keyword evidence="10" id="KW-0472">Membrane</keyword>
<feature type="coiled-coil region" evidence="9">
    <location>
        <begin position="369"/>
        <end position="403"/>
    </location>
</feature>
<name>A0A0B8T5Y2_9SPHI</name>
<protein>
    <recommendedName>
        <fullName evidence="2">histidine kinase</fullName>
        <ecNumber evidence="2">2.7.13.3</ecNumber>
    </recommendedName>
</protein>
<organism evidence="13 14">
    <name type="scientific">Sphingobacterium deserti</name>
    <dbReference type="NCBI Taxonomy" id="1229276"/>
    <lineage>
        <taxon>Bacteria</taxon>
        <taxon>Pseudomonadati</taxon>
        <taxon>Bacteroidota</taxon>
        <taxon>Sphingobacteriia</taxon>
        <taxon>Sphingobacteriales</taxon>
        <taxon>Sphingobacteriaceae</taxon>
        <taxon>Sphingobacterium</taxon>
    </lineage>
</organism>
<evidence type="ECO:0000313" key="13">
    <source>
        <dbReference type="EMBL" id="KGE16198.1"/>
    </source>
</evidence>
<dbReference type="Pfam" id="PF02518">
    <property type="entry name" value="HATPase_c"/>
    <property type="match status" value="1"/>
</dbReference>
<accession>A0A0B8T5Y2</accession>
<dbReference type="GO" id="GO:0005524">
    <property type="term" value="F:ATP binding"/>
    <property type="evidence" value="ECO:0007669"/>
    <property type="project" value="UniProtKB-KW"/>
</dbReference>
<dbReference type="Gene3D" id="1.25.40.10">
    <property type="entry name" value="Tetratricopeptide repeat domain"/>
    <property type="match status" value="2"/>
</dbReference>
<evidence type="ECO:0000256" key="3">
    <source>
        <dbReference type="ARBA" id="ARBA00022553"/>
    </source>
</evidence>
<keyword evidence="5" id="KW-0547">Nucleotide-binding</keyword>
<sequence length="675" mass="77540">MRHTRNLCLILQLLFFANSLFAQSERSIQVYGDSLYQVLSKITDPEQKAEALLDLSFFWSDYDTVKAFYYIDEAHDLLGTKAKDRYYQGIFSFYRASVLFEPAPERAKSAYLEVDNILKALPDNKRALRYRIRALGSYGALLQRDGHAEEYVEVLLNKVIPMAKDIRDSVLLGVNLQNVAMALMNMQRYDKANQYYGEALQLLQRKANSEEERLTLFVNAARNRLYQQDMENARKFLDSAETVSKAIPLSSYMPTYHVVEGSYWERKNEIGNALAHFDKALLRAKQMNSQDIIPNILYGQYEALKRMGRYKEAKAALIQVLPYVEGKSLLRNKQTLYYHIANLNTLTGNFKEAAQWYEKFKLVSDSVFAHAGEDKILTLEQKYKTAERENELLLAKSKFQEQQLSLKRTQSWLVIMVFASALLALLSVLWYNTSRNRKRLAAQQELLLHQELKNLQQREKISVFNAMVQGQEKERSRIARDLHDGLGGMLASVKLQLSAVADDQQAEQRKEETNMELYNIINQLDQSVNELRRVARNMMPESLLYMGLEAALGDLCNAMRHKGLDIEFEARDLRNDYDQSFLISVYRIVQELLTNAVKHSDASKVWVQCNENDGHFYLSVEDNGKGFTFNKNPERASGIGLSNILNRVELLNGQLEVDSVIGRGASFHIDINLNG</sequence>
<dbReference type="CDD" id="cd16917">
    <property type="entry name" value="HATPase_UhpB-NarQ-NarX-like"/>
    <property type="match status" value="1"/>
</dbReference>
<dbReference type="Pfam" id="PF07730">
    <property type="entry name" value="HisKA_3"/>
    <property type="match status" value="1"/>
</dbReference>
<keyword evidence="14" id="KW-1185">Reference proteome</keyword>
<gene>
    <name evidence="13" type="ORF">DI53_0031</name>
</gene>
<evidence type="ECO:0000256" key="1">
    <source>
        <dbReference type="ARBA" id="ARBA00000085"/>
    </source>
</evidence>
<dbReference type="Proteomes" id="UP000031802">
    <property type="component" value="Unassembled WGS sequence"/>
</dbReference>
<dbReference type="InterPro" id="IPR011712">
    <property type="entry name" value="Sig_transdc_His_kin_sub3_dim/P"/>
</dbReference>
<evidence type="ECO:0000256" key="9">
    <source>
        <dbReference type="SAM" id="Coils"/>
    </source>
</evidence>
<dbReference type="OrthoDB" id="9778366at2"/>
<dbReference type="InterPro" id="IPR005467">
    <property type="entry name" value="His_kinase_dom"/>
</dbReference>
<dbReference type="Gene3D" id="3.30.565.10">
    <property type="entry name" value="Histidine kinase-like ATPase, C-terminal domain"/>
    <property type="match status" value="1"/>
</dbReference>
<keyword evidence="11" id="KW-0732">Signal</keyword>
<feature type="transmembrane region" description="Helical" evidence="10">
    <location>
        <begin position="412"/>
        <end position="431"/>
    </location>
</feature>
<dbReference type="AlphaFoldDB" id="A0A0B8T5Y2"/>
<evidence type="ECO:0000256" key="6">
    <source>
        <dbReference type="ARBA" id="ARBA00022777"/>
    </source>
</evidence>
<keyword evidence="4" id="KW-0808">Transferase</keyword>
<dbReference type="InterPro" id="IPR003594">
    <property type="entry name" value="HATPase_dom"/>
</dbReference>
<keyword evidence="10" id="KW-0812">Transmembrane</keyword>
<keyword evidence="8" id="KW-0902">Two-component regulatory system</keyword>
<evidence type="ECO:0000313" key="14">
    <source>
        <dbReference type="Proteomes" id="UP000031802"/>
    </source>
</evidence>
<keyword evidence="3" id="KW-0597">Phosphoprotein</keyword>
<evidence type="ECO:0000256" key="10">
    <source>
        <dbReference type="SAM" id="Phobius"/>
    </source>
</evidence>
<evidence type="ECO:0000256" key="11">
    <source>
        <dbReference type="SAM" id="SignalP"/>
    </source>
</evidence>
<dbReference type="Gene3D" id="1.20.5.1930">
    <property type="match status" value="1"/>
</dbReference>
<dbReference type="InterPro" id="IPR011990">
    <property type="entry name" value="TPR-like_helical_dom_sf"/>
</dbReference>
<dbReference type="EMBL" id="JJMU01000001">
    <property type="protein sequence ID" value="KGE16198.1"/>
    <property type="molecule type" value="Genomic_DNA"/>
</dbReference>
<feature type="signal peptide" evidence="11">
    <location>
        <begin position="1"/>
        <end position="22"/>
    </location>
</feature>
<keyword evidence="10" id="KW-1133">Transmembrane helix</keyword>
<evidence type="ECO:0000256" key="5">
    <source>
        <dbReference type="ARBA" id="ARBA00022741"/>
    </source>
</evidence>
<evidence type="ECO:0000256" key="7">
    <source>
        <dbReference type="ARBA" id="ARBA00022840"/>
    </source>
</evidence>